<dbReference type="GO" id="GO:0003677">
    <property type="term" value="F:DNA binding"/>
    <property type="evidence" value="ECO:0007669"/>
    <property type="project" value="UniProtKB-KW"/>
</dbReference>
<keyword evidence="3" id="KW-0238">DNA-binding</keyword>
<dbReference type="Gene3D" id="3.40.50.300">
    <property type="entry name" value="P-loop containing nucleotide triphosphate hydrolases"/>
    <property type="match status" value="2"/>
</dbReference>
<dbReference type="InterPro" id="IPR006935">
    <property type="entry name" value="Helicase/UvrB_N"/>
</dbReference>
<dbReference type="GO" id="GO:0005524">
    <property type="term" value="F:ATP binding"/>
    <property type="evidence" value="ECO:0007669"/>
    <property type="project" value="UniProtKB-KW"/>
</dbReference>
<dbReference type="InterPro" id="IPR014001">
    <property type="entry name" value="Helicase_ATP-bd"/>
</dbReference>
<dbReference type="EMBL" id="JALP01000220">
    <property type="protein sequence ID" value="THG89519.1"/>
    <property type="molecule type" value="Genomic_DNA"/>
</dbReference>
<dbReference type="InterPro" id="IPR027417">
    <property type="entry name" value="P-loop_NTPase"/>
</dbReference>
<dbReference type="AlphaFoldDB" id="A0A4S4K0P5"/>
<proteinExistence type="predicted"/>
<dbReference type="RefSeq" id="WP_003322493.1">
    <property type="nucleotide sequence ID" value="NZ_ALPT02000034.1"/>
</dbReference>
<keyword evidence="2" id="KW-0067">ATP-binding</keyword>
<organism evidence="6 7">
    <name type="scientific">Alkalihalobacillus alcalophilus ATCC 27647 = CGMCC 1.3604</name>
    <dbReference type="NCBI Taxonomy" id="1218173"/>
    <lineage>
        <taxon>Bacteria</taxon>
        <taxon>Bacillati</taxon>
        <taxon>Bacillota</taxon>
        <taxon>Bacilli</taxon>
        <taxon>Bacillales</taxon>
        <taxon>Bacillaceae</taxon>
        <taxon>Alkalihalobacillus</taxon>
    </lineage>
</organism>
<feature type="domain" description="Helicase ATP-binding" evidence="4">
    <location>
        <begin position="177"/>
        <end position="329"/>
    </location>
</feature>
<dbReference type="Pfam" id="PF04851">
    <property type="entry name" value="ResIII"/>
    <property type="match status" value="1"/>
</dbReference>
<dbReference type="PANTHER" id="PTHR30580">
    <property type="entry name" value="PRIMOSOMAL PROTEIN N"/>
    <property type="match status" value="1"/>
</dbReference>
<dbReference type="PROSITE" id="PS51194">
    <property type="entry name" value="HELICASE_CTER"/>
    <property type="match status" value="1"/>
</dbReference>
<dbReference type="GO" id="GO:0016787">
    <property type="term" value="F:hydrolase activity"/>
    <property type="evidence" value="ECO:0007669"/>
    <property type="project" value="InterPro"/>
</dbReference>
<dbReference type="Proteomes" id="UP000297014">
    <property type="component" value="Unassembled WGS sequence"/>
</dbReference>
<evidence type="ECO:0000259" key="4">
    <source>
        <dbReference type="PROSITE" id="PS51192"/>
    </source>
</evidence>
<dbReference type="GO" id="GO:0006302">
    <property type="term" value="P:double-strand break repair"/>
    <property type="evidence" value="ECO:0007669"/>
    <property type="project" value="TreeGrafter"/>
</dbReference>
<feature type="domain" description="Helicase C-terminal" evidence="5">
    <location>
        <begin position="358"/>
        <end position="498"/>
    </location>
</feature>
<accession>A0A4S4K0P5</accession>
<evidence type="ECO:0008006" key="8">
    <source>
        <dbReference type="Google" id="ProtNLM"/>
    </source>
</evidence>
<dbReference type="PROSITE" id="PS51192">
    <property type="entry name" value="HELICASE_ATP_BIND_1"/>
    <property type="match status" value="1"/>
</dbReference>
<evidence type="ECO:0000256" key="1">
    <source>
        <dbReference type="ARBA" id="ARBA00022741"/>
    </source>
</evidence>
<dbReference type="PANTHER" id="PTHR30580:SF1">
    <property type="entry name" value="COMF OPERON PROTEIN 1"/>
    <property type="match status" value="1"/>
</dbReference>
<dbReference type="SMART" id="SM00487">
    <property type="entry name" value="DEXDc"/>
    <property type="match status" value="1"/>
</dbReference>
<gene>
    <name evidence="6" type="ORF">AJ85_16975</name>
</gene>
<protein>
    <recommendedName>
        <fullName evidence="8">Competence protein ComF</fullName>
    </recommendedName>
</protein>
<evidence type="ECO:0000313" key="7">
    <source>
        <dbReference type="Proteomes" id="UP000297014"/>
    </source>
</evidence>
<evidence type="ECO:0000256" key="3">
    <source>
        <dbReference type="ARBA" id="ARBA00023125"/>
    </source>
</evidence>
<comment type="caution">
    <text evidence="6">The sequence shown here is derived from an EMBL/GenBank/DDBJ whole genome shotgun (WGS) entry which is preliminary data.</text>
</comment>
<keyword evidence="1" id="KW-0547">Nucleotide-binding</keyword>
<dbReference type="GO" id="GO:0006270">
    <property type="term" value="P:DNA replication initiation"/>
    <property type="evidence" value="ECO:0007669"/>
    <property type="project" value="TreeGrafter"/>
</dbReference>
<evidence type="ECO:0000256" key="2">
    <source>
        <dbReference type="ARBA" id="ARBA00022840"/>
    </source>
</evidence>
<dbReference type="GO" id="GO:0043138">
    <property type="term" value="F:3'-5' DNA helicase activity"/>
    <property type="evidence" value="ECO:0007669"/>
    <property type="project" value="TreeGrafter"/>
</dbReference>
<sequence length="498" mass="55960">MKVPPPLDSLKTEKAQRLYVTNAKNQEVSFHPPIPDLIPHTIPTLEPEQSLVPKKSEPYLYGKLLLKRELPLSEEKLQQLINENKIEAISAMIKKGGKLVCVRCNNQKKSEFGQHPCALCGQLCLYCRHCLSLGKVQSCQKLYRWIGLVPPQRQKPNTLKWDGRLSLGQERASVAIGEWIREQKRGLIWAVCGAGKTEIVFNGLEEVFEKGGRALLATPRTDVVKELVPRFKSAFPSIKIAALFGGSEDRDEYADFVIATTHQILRYERSFDFIIVDEVDAFPYSFDKSLQFAVRRARKENYPLVYLSATPSRELLRQKSLEVTKIPKRFHGHPLPVPTMVWGGDWQKRMKKGKLPARLKKWLISHQHQPVLLFVPTIFALEKVSAILTKEGMVHGAVHASAKTRHQAVNSFRSGEIPLLVTTTILERGVTISNVAVAVLGAENGVFNEAALVQIAGRVGRDPHFPSGDVCFFHYGKSLAMKRAIQQIKRMNQEGGGL</sequence>
<evidence type="ECO:0000313" key="6">
    <source>
        <dbReference type="EMBL" id="THG89519.1"/>
    </source>
</evidence>
<dbReference type="InterPro" id="IPR001650">
    <property type="entry name" value="Helicase_C-like"/>
</dbReference>
<dbReference type="GO" id="GO:0006310">
    <property type="term" value="P:DNA recombination"/>
    <property type="evidence" value="ECO:0007669"/>
    <property type="project" value="TreeGrafter"/>
</dbReference>
<dbReference type="OrthoDB" id="2077914at2"/>
<name>A0A4S4K0P5_ALKAL</name>
<reference evidence="6 7" key="1">
    <citation type="submission" date="2014-01" db="EMBL/GenBank/DDBJ databases">
        <title>Draft genome sequencing of Bacillus alcalophilus CGMCC 1.3604.</title>
        <authorList>
            <person name="Yang J."/>
            <person name="Diao L."/>
            <person name="Yang S."/>
        </authorList>
    </citation>
    <scope>NUCLEOTIDE SEQUENCE [LARGE SCALE GENOMIC DNA]</scope>
    <source>
        <strain evidence="6 7">CGMCC 1.3604</strain>
    </source>
</reference>
<dbReference type="SUPFAM" id="SSF52540">
    <property type="entry name" value="P-loop containing nucleoside triphosphate hydrolases"/>
    <property type="match status" value="1"/>
</dbReference>
<dbReference type="SMART" id="SM00490">
    <property type="entry name" value="HELICc"/>
    <property type="match status" value="1"/>
</dbReference>
<evidence type="ECO:0000259" key="5">
    <source>
        <dbReference type="PROSITE" id="PS51194"/>
    </source>
</evidence>
<dbReference type="Pfam" id="PF00271">
    <property type="entry name" value="Helicase_C"/>
    <property type="match status" value="1"/>
</dbReference>